<gene>
    <name evidence="1" type="ORF">QM480_06915</name>
</gene>
<protein>
    <submittedName>
        <fullName evidence="1">Uncharacterized protein</fullName>
    </submittedName>
</protein>
<proteinExistence type="predicted"/>
<name>A0ABT6YKT7_9BACT</name>
<comment type="caution">
    <text evidence="1">The sequence shown here is derived from an EMBL/GenBank/DDBJ whole genome shotgun (WGS) entry which is preliminary data.</text>
</comment>
<keyword evidence="2" id="KW-1185">Reference proteome</keyword>
<dbReference type="Proteomes" id="UP001236569">
    <property type="component" value="Unassembled WGS sequence"/>
</dbReference>
<accession>A0ABT6YKT7</accession>
<sequence>MYEIKFIQKDICKDGSDHLFSYIYKFFCYDSKLHYIIRAEYHTENIFAIKFYCKKDKRSDFKYNKIINKHNSSTVLKILNTCLSVVPMLLQLSPNCNFALLSSRSVDFSSSKRLTEGLPQNQRFRIYSRFIQERIGNITFTHFAYEKISSYLLINNNEKDIYAKETRVKEMFERTYKIIPDIGH</sequence>
<evidence type="ECO:0000313" key="2">
    <source>
        <dbReference type="Proteomes" id="UP001236569"/>
    </source>
</evidence>
<organism evidence="1 2">
    <name type="scientific">Flectobacillus longus</name>
    <dbReference type="NCBI Taxonomy" id="2984207"/>
    <lineage>
        <taxon>Bacteria</taxon>
        <taxon>Pseudomonadati</taxon>
        <taxon>Bacteroidota</taxon>
        <taxon>Cytophagia</taxon>
        <taxon>Cytophagales</taxon>
        <taxon>Flectobacillaceae</taxon>
        <taxon>Flectobacillus</taxon>
    </lineage>
</organism>
<dbReference type="RefSeq" id="WP_283369275.1">
    <property type="nucleotide sequence ID" value="NZ_JASHID010000003.1"/>
</dbReference>
<reference evidence="1 2" key="1">
    <citation type="submission" date="2023-05" db="EMBL/GenBank/DDBJ databases">
        <title>Novel species of genus Flectobacillus isolated from stream in China.</title>
        <authorList>
            <person name="Lu H."/>
        </authorList>
    </citation>
    <scope>NUCLEOTIDE SEQUENCE [LARGE SCALE GENOMIC DNA]</scope>
    <source>
        <strain evidence="1 2">DC10W</strain>
    </source>
</reference>
<dbReference type="EMBL" id="JASHID010000003">
    <property type="protein sequence ID" value="MDI9864046.1"/>
    <property type="molecule type" value="Genomic_DNA"/>
</dbReference>
<evidence type="ECO:0000313" key="1">
    <source>
        <dbReference type="EMBL" id="MDI9864046.1"/>
    </source>
</evidence>